<proteinExistence type="predicted"/>
<evidence type="ECO:0000313" key="5">
    <source>
        <dbReference type="Proteomes" id="UP000253940"/>
    </source>
</evidence>
<evidence type="ECO:0000313" key="4">
    <source>
        <dbReference type="EMBL" id="AXI03839.1"/>
    </source>
</evidence>
<reference evidence="4 5" key="1">
    <citation type="submission" date="2018-07" db="EMBL/GenBank/DDBJ databases">
        <title>Genome sequencing of Moraxellaceae gen. HYN0046.</title>
        <authorList>
            <person name="Kim M."/>
            <person name="Yi H."/>
        </authorList>
    </citation>
    <scope>NUCLEOTIDE SEQUENCE [LARGE SCALE GENOMIC DNA]</scope>
    <source>
        <strain evidence="4 5">HYN0046</strain>
    </source>
</reference>
<keyword evidence="1" id="KW-0175">Coiled coil</keyword>
<feature type="domain" description="Baseplate structural protein Gp10 C-terminal" evidence="3">
    <location>
        <begin position="190"/>
        <end position="308"/>
    </location>
</feature>
<feature type="compositionally biased region" description="Polar residues" evidence="2">
    <location>
        <begin position="250"/>
        <end position="260"/>
    </location>
</feature>
<accession>A0A345P980</accession>
<dbReference type="EMBL" id="CP031222">
    <property type="protein sequence ID" value="AXI03839.1"/>
    <property type="molecule type" value="Genomic_DNA"/>
</dbReference>
<sequence>MAATAGILVAPRFQAFDKLGRPLIGGRVEAYQAGSSTVALDTYSDPDRLFKNTWPVLLDDAGSAAIYISGAYYIRILDANGVLIAEGDGIADAYSVAKSIIDGLSGGSTTIESRVSDLESEVDDLQDQYNNQKDTFDAYKTSNNTALTTLGTNQTTALTNAISTQNSAMLAAVDALRVDMNNKIAGLQIKVGGLYFTESNANPASDLGYGSWSRVAQGMTLVSLSTNPLDPAWTKSVGSTYGEYAHALTTDENGPHSHTNGGVGAPNSRAWSNSSADPTPGAGNTGSSGLGTPHNNVQPSYVVNVWKRLS</sequence>
<dbReference type="AlphaFoldDB" id="A0A345P980"/>
<gene>
    <name evidence="4" type="ORF">HYN46_13945</name>
</gene>
<dbReference type="RefSeq" id="WP_114899947.1">
    <property type="nucleotide sequence ID" value="NZ_CP031222.1"/>
</dbReference>
<evidence type="ECO:0000256" key="1">
    <source>
        <dbReference type="SAM" id="Coils"/>
    </source>
</evidence>
<dbReference type="OrthoDB" id="9810174at2"/>
<dbReference type="KEGG" id="mbah:HYN46_13945"/>
<dbReference type="InterPro" id="IPR053827">
    <property type="entry name" value="Gp10_C"/>
</dbReference>
<feature type="coiled-coil region" evidence="1">
    <location>
        <begin position="108"/>
        <end position="135"/>
    </location>
</feature>
<name>A0A345P980_9GAMM</name>
<feature type="region of interest" description="Disordered" evidence="2">
    <location>
        <begin position="249"/>
        <end position="298"/>
    </location>
</feature>
<dbReference type="Proteomes" id="UP000253940">
    <property type="component" value="Chromosome"/>
</dbReference>
<dbReference type="Pfam" id="PF21939">
    <property type="entry name" value="Gp10_C"/>
    <property type="match status" value="1"/>
</dbReference>
<evidence type="ECO:0000256" key="2">
    <source>
        <dbReference type="SAM" id="MobiDB-lite"/>
    </source>
</evidence>
<organism evidence="4 5">
    <name type="scientific">Aquirhabdus parva</name>
    <dbReference type="NCBI Taxonomy" id="2283318"/>
    <lineage>
        <taxon>Bacteria</taxon>
        <taxon>Pseudomonadati</taxon>
        <taxon>Pseudomonadota</taxon>
        <taxon>Gammaproteobacteria</taxon>
        <taxon>Moraxellales</taxon>
        <taxon>Moraxellaceae</taxon>
        <taxon>Aquirhabdus</taxon>
    </lineage>
</organism>
<evidence type="ECO:0000259" key="3">
    <source>
        <dbReference type="Pfam" id="PF21939"/>
    </source>
</evidence>
<keyword evidence="5" id="KW-1185">Reference proteome</keyword>
<protein>
    <recommendedName>
        <fullName evidence="3">Baseplate structural protein Gp10 C-terminal domain-containing protein</fullName>
    </recommendedName>
</protein>